<reference evidence="2" key="1">
    <citation type="submission" date="2022-07" db="EMBL/GenBank/DDBJ databases">
        <title>Complete Genome Sequence of the Radioresistant Bacterium Deinococcus aetherius ST0316, Isolated from the Air Dust collected in Lower Stratosphere above Japan.</title>
        <authorList>
            <person name="Satoh K."/>
            <person name="Hagiwara K."/>
            <person name="Katsumata K."/>
            <person name="Kubo A."/>
            <person name="Yokobori S."/>
            <person name="Yamagishi A."/>
            <person name="Oono Y."/>
            <person name="Narumi I."/>
        </authorList>
    </citation>
    <scope>NUCLEOTIDE SEQUENCE</scope>
    <source>
        <strain evidence="2">ST0316</strain>
        <plasmid evidence="2">pDAETH-5</plasmid>
    </source>
</reference>
<geneLocation type="plasmid" evidence="2 3">
    <name>pDAETH-5</name>
</geneLocation>
<protein>
    <submittedName>
        <fullName evidence="2">Uncharacterized protein</fullName>
    </submittedName>
</protein>
<evidence type="ECO:0000256" key="1">
    <source>
        <dbReference type="SAM" id="MobiDB-lite"/>
    </source>
</evidence>
<evidence type="ECO:0000313" key="2">
    <source>
        <dbReference type="EMBL" id="BDP44917.1"/>
    </source>
</evidence>
<feature type="compositionally biased region" description="Polar residues" evidence="1">
    <location>
        <begin position="1"/>
        <end position="12"/>
    </location>
</feature>
<sequence length="239" mass="25309">MAGMFTSSSTQHHVGEEGAGPSQGCQSRSPTLASGDLDLLAQHAERFFGQQQVSGVVVDQQEAQGPGHANPLTQRGRRGGVISHSMTRRVLLQLSHFFPQLGVSRLLHAPKPATAPDDGGGTGAVLAATTGGGKTDRPTCLLSPNAPGSLIISMLDGCRLVSYGPSTLPGMAPPVLFAEVFTQALRLAEELNDPAAQARLHELQRQVLTISAQGQARVLEEVAALTRQLRYRQAIDPRR</sequence>
<dbReference type="EMBL" id="AP026565">
    <property type="protein sequence ID" value="BDP44917.1"/>
    <property type="molecule type" value="Genomic_DNA"/>
</dbReference>
<proteinExistence type="predicted"/>
<name>A0ABM8AM62_9DEIO</name>
<organism evidence="2 3">
    <name type="scientific">Deinococcus aetherius</name>
    <dbReference type="NCBI Taxonomy" id="200252"/>
    <lineage>
        <taxon>Bacteria</taxon>
        <taxon>Thermotogati</taxon>
        <taxon>Deinococcota</taxon>
        <taxon>Deinococci</taxon>
        <taxon>Deinococcales</taxon>
        <taxon>Deinococcaceae</taxon>
        <taxon>Deinococcus</taxon>
    </lineage>
</organism>
<gene>
    <name evidence="2" type="ORF">DAETH_48860</name>
</gene>
<accession>A0ABM8AM62</accession>
<dbReference type="Proteomes" id="UP001064971">
    <property type="component" value="Plasmid pDAETH-5"/>
</dbReference>
<keyword evidence="3" id="KW-1185">Reference proteome</keyword>
<feature type="compositionally biased region" description="Polar residues" evidence="1">
    <location>
        <begin position="23"/>
        <end position="32"/>
    </location>
</feature>
<keyword evidence="2" id="KW-0614">Plasmid</keyword>
<feature type="region of interest" description="Disordered" evidence="1">
    <location>
        <begin position="1"/>
        <end position="32"/>
    </location>
</feature>
<evidence type="ECO:0000313" key="3">
    <source>
        <dbReference type="Proteomes" id="UP001064971"/>
    </source>
</evidence>